<dbReference type="Proteomes" id="UP000199385">
    <property type="component" value="Chromosome I"/>
</dbReference>
<organism evidence="2 3">
    <name type="scientific">Micromonospora auratinigra</name>
    <dbReference type="NCBI Taxonomy" id="261654"/>
    <lineage>
        <taxon>Bacteria</taxon>
        <taxon>Bacillati</taxon>
        <taxon>Actinomycetota</taxon>
        <taxon>Actinomycetes</taxon>
        <taxon>Micromonosporales</taxon>
        <taxon>Micromonosporaceae</taxon>
        <taxon>Micromonospora</taxon>
    </lineage>
</organism>
<proteinExistence type="predicted"/>
<evidence type="ECO:0000256" key="1">
    <source>
        <dbReference type="SAM" id="MobiDB-lite"/>
    </source>
</evidence>
<reference evidence="3" key="1">
    <citation type="submission" date="2016-06" db="EMBL/GenBank/DDBJ databases">
        <authorList>
            <person name="Varghese N."/>
            <person name="Submissions Spin"/>
        </authorList>
    </citation>
    <scope>NUCLEOTIDE SEQUENCE [LARGE SCALE GENOMIC DNA]</scope>
    <source>
        <strain evidence="3">DSM 44815</strain>
    </source>
</reference>
<keyword evidence="3" id="KW-1185">Reference proteome</keyword>
<gene>
    <name evidence="2" type="ORF">GA0070611_2189</name>
</gene>
<dbReference type="OrthoDB" id="3456066at2"/>
<dbReference type="PATRIC" id="fig|261654.4.peg.2229"/>
<evidence type="ECO:0000313" key="3">
    <source>
        <dbReference type="Proteomes" id="UP000199385"/>
    </source>
</evidence>
<name>A0A1A8ZGS5_9ACTN</name>
<protein>
    <submittedName>
        <fullName evidence="2">Uncharacterized protein</fullName>
    </submittedName>
</protein>
<accession>A0A1A8ZGS5</accession>
<evidence type="ECO:0000313" key="2">
    <source>
        <dbReference type="EMBL" id="SBT43077.1"/>
    </source>
</evidence>
<dbReference type="AlphaFoldDB" id="A0A1A8ZGS5"/>
<dbReference type="RefSeq" id="WP_091661911.1">
    <property type="nucleotide sequence ID" value="NZ_LT594323.1"/>
</dbReference>
<dbReference type="EMBL" id="LT594323">
    <property type="protein sequence ID" value="SBT43077.1"/>
    <property type="molecule type" value="Genomic_DNA"/>
</dbReference>
<sequence length="391" mass="41338">MTEPPPSRSLATEARPPADTAPDLTGITVFRAGVRIRDRITVPVHGRPYPVSPVSAGFVVLRADRLATDHRLAADALRLGRPVVLVGPATGPAAALARATDSHWSSTAPPEEVHFLTPRGFVADRAAAIRRRQAERPEADLPPQRVAALGVGPRPYGTTAALRTALDRARAVVGTDWTFDTTLPAAGLRLPTGVSRHVVPYDITDYDRTIRGFDTALTALQRAGVDEVALLIEGNPDTLDVLDGVGLTHRTLDLVPGVPVAVAAAGEVTARLRPQPFGSGLAYLSGLPGRHGQSQRQLLAELSRYLAGGLSCVLVEMTLSDLASAVEAVRRAPVPKTVVVLADYSSPSARIRVAHARSPEDVRAVIARGRGVLSTVLVFDDPAGDLARALR</sequence>
<feature type="region of interest" description="Disordered" evidence="1">
    <location>
        <begin position="1"/>
        <end position="24"/>
    </location>
</feature>
<dbReference type="STRING" id="261654.GA0070611_2189"/>